<dbReference type="EMBL" id="VFLP01000001">
    <property type="protein sequence ID" value="TRX98699.1"/>
    <property type="molecule type" value="Genomic_DNA"/>
</dbReference>
<accession>A0A553IES7</accession>
<name>A0A553IES7_9PEZI</name>
<protein>
    <submittedName>
        <fullName evidence="1">Uncharacterized protein</fullName>
    </submittedName>
</protein>
<keyword evidence="2" id="KW-1185">Reference proteome</keyword>
<organism evidence="1 2">
    <name type="scientific">Xylaria flabelliformis</name>
    <dbReference type="NCBI Taxonomy" id="2512241"/>
    <lineage>
        <taxon>Eukaryota</taxon>
        <taxon>Fungi</taxon>
        <taxon>Dikarya</taxon>
        <taxon>Ascomycota</taxon>
        <taxon>Pezizomycotina</taxon>
        <taxon>Sordariomycetes</taxon>
        <taxon>Xylariomycetidae</taxon>
        <taxon>Xylariales</taxon>
        <taxon>Xylariaceae</taxon>
        <taxon>Xylaria</taxon>
    </lineage>
</organism>
<evidence type="ECO:0000313" key="2">
    <source>
        <dbReference type="Proteomes" id="UP000319160"/>
    </source>
</evidence>
<dbReference type="AlphaFoldDB" id="A0A553IES7"/>
<dbReference type="OrthoDB" id="3758478at2759"/>
<sequence length="155" mass="18045">MDDFRSVLQRTIDTFLENNMLAVKKKDISLFSIALSEDCVRMYRPLSFTRRYPQFFKPEINNSDYEAQMKMELQTMREVSQKVTRMVIDTTQRRASIHTEQSILTVDGHSENTVETIYDLDFTEDGTKISRILVIVDTYESTKIIEEILSKAAGK</sequence>
<dbReference type="Proteomes" id="UP000319160">
    <property type="component" value="Unassembled WGS sequence"/>
</dbReference>
<evidence type="ECO:0000313" key="1">
    <source>
        <dbReference type="EMBL" id="TRX98699.1"/>
    </source>
</evidence>
<reference evidence="2" key="1">
    <citation type="submission" date="2019-06" db="EMBL/GenBank/DDBJ databases">
        <title>Draft genome sequence of the griseofulvin-producing fungus Xylaria cubensis strain G536.</title>
        <authorList>
            <person name="Mead M.E."/>
            <person name="Raja H.A."/>
            <person name="Steenwyk J.L."/>
            <person name="Knowles S.L."/>
            <person name="Oberlies N.H."/>
            <person name="Rokas A."/>
        </authorList>
    </citation>
    <scope>NUCLEOTIDE SEQUENCE [LARGE SCALE GENOMIC DNA]</scope>
    <source>
        <strain evidence="2">G536</strain>
    </source>
</reference>
<comment type="caution">
    <text evidence="1">The sequence shown here is derived from an EMBL/GenBank/DDBJ whole genome shotgun (WGS) entry which is preliminary data.</text>
</comment>
<gene>
    <name evidence="1" type="ORF">FHL15_000041</name>
</gene>
<proteinExistence type="predicted"/>
<dbReference type="STRING" id="2512241.A0A553IES7"/>